<dbReference type="CDD" id="cd23509">
    <property type="entry name" value="Gnk2-like"/>
    <property type="match status" value="2"/>
</dbReference>
<keyword evidence="1 3" id="KW-0732">Signal</keyword>
<dbReference type="EMBL" id="JAMQYH010000001">
    <property type="protein sequence ID" value="KAJ1700951.1"/>
    <property type="molecule type" value="Genomic_DNA"/>
</dbReference>
<dbReference type="PANTHER" id="PTHR32099:SF42">
    <property type="entry name" value="CYSTEINE-RICH RECEPTOR-LIKE PROTEIN KINASE 9-RELATED"/>
    <property type="match status" value="1"/>
</dbReference>
<feature type="domain" description="Gnk2-homologous" evidence="4">
    <location>
        <begin position="159"/>
        <end position="263"/>
    </location>
</feature>
<dbReference type="Gene3D" id="3.30.430.20">
    <property type="entry name" value="Gnk2 domain, C-X8-C-X2-C motif"/>
    <property type="match status" value="2"/>
</dbReference>
<evidence type="ECO:0000256" key="3">
    <source>
        <dbReference type="SAM" id="SignalP"/>
    </source>
</evidence>
<dbReference type="OrthoDB" id="673386at2759"/>
<organism evidence="5 6">
    <name type="scientific">Rhynchospora breviuscula</name>
    <dbReference type="NCBI Taxonomy" id="2022672"/>
    <lineage>
        <taxon>Eukaryota</taxon>
        <taxon>Viridiplantae</taxon>
        <taxon>Streptophyta</taxon>
        <taxon>Embryophyta</taxon>
        <taxon>Tracheophyta</taxon>
        <taxon>Spermatophyta</taxon>
        <taxon>Magnoliopsida</taxon>
        <taxon>Liliopsida</taxon>
        <taxon>Poales</taxon>
        <taxon>Cyperaceae</taxon>
        <taxon>Cyperoideae</taxon>
        <taxon>Rhynchosporeae</taxon>
        <taxon>Rhynchospora</taxon>
    </lineage>
</organism>
<reference evidence="5" key="1">
    <citation type="journal article" date="2022" name="Cell">
        <title>Repeat-based holocentromeres influence genome architecture and karyotype evolution.</title>
        <authorList>
            <person name="Hofstatter P.G."/>
            <person name="Thangavel G."/>
            <person name="Lux T."/>
            <person name="Neumann P."/>
            <person name="Vondrak T."/>
            <person name="Novak P."/>
            <person name="Zhang M."/>
            <person name="Costa L."/>
            <person name="Castellani M."/>
            <person name="Scott A."/>
            <person name="Toegelov H."/>
            <person name="Fuchs J."/>
            <person name="Mata-Sucre Y."/>
            <person name="Dias Y."/>
            <person name="Vanzela A.L.L."/>
            <person name="Huettel B."/>
            <person name="Almeida C.C.S."/>
            <person name="Simkova H."/>
            <person name="Souza G."/>
            <person name="Pedrosa-Harand A."/>
            <person name="Macas J."/>
            <person name="Mayer K.F.X."/>
            <person name="Houben A."/>
            <person name="Marques A."/>
        </authorList>
    </citation>
    <scope>NUCLEOTIDE SEQUENCE</scope>
    <source>
        <strain evidence="5">RhyBre1mFocal</strain>
    </source>
</reference>
<evidence type="ECO:0000313" key="5">
    <source>
        <dbReference type="EMBL" id="KAJ1700951.1"/>
    </source>
</evidence>
<feature type="chain" id="PRO_5040209212" description="Gnk2-homologous domain-containing protein" evidence="3">
    <location>
        <begin position="27"/>
        <end position="323"/>
    </location>
</feature>
<accession>A0A9Q0CVQ7</accession>
<evidence type="ECO:0000256" key="1">
    <source>
        <dbReference type="ARBA" id="ARBA00022729"/>
    </source>
</evidence>
<dbReference type="PROSITE" id="PS51473">
    <property type="entry name" value="GNK2"/>
    <property type="match status" value="2"/>
</dbReference>
<feature type="domain" description="Gnk2-homologous" evidence="4">
    <location>
        <begin position="27"/>
        <end position="138"/>
    </location>
</feature>
<dbReference type="InterPro" id="IPR002902">
    <property type="entry name" value="GNK2"/>
</dbReference>
<name>A0A9Q0CVQ7_9POAL</name>
<protein>
    <recommendedName>
        <fullName evidence="4">Gnk2-homologous domain-containing protein</fullName>
    </recommendedName>
</protein>
<evidence type="ECO:0000259" key="4">
    <source>
        <dbReference type="PROSITE" id="PS51473"/>
    </source>
</evidence>
<sequence>MQNITLLLLYSLFLTNLLKLLLITSAENVLLHTVTSIVTTFNSTYISNLRELASFLREKASAEGYSESLSKLLVYVPPVQVSGVVLCRGDVNVSYCTDCIDQAAYNAVVWYDYCLFQYSNYEPISPTDNSLRFVMWNDQNFAGSEFKGWDQSYDAITFSIKSTLSELLTNVSQHAAFNSTKRFATGMTINKTIIASSSTARLNQTATLPEIYGLSQCIPSFSNNTCHACLQDRFDKFLGSYDGSKGGRIVGVKCNLRYEIYPFFFGNPDIQLSSVLSTEILPPTPSDLPPSWSPPPSSQPPSVLLEICPRSQLIYDYFYSLCY</sequence>
<dbReference type="InterPro" id="IPR038408">
    <property type="entry name" value="GNK2_sf"/>
</dbReference>
<comment type="caution">
    <text evidence="5">The sequence shown here is derived from an EMBL/GenBank/DDBJ whole genome shotgun (WGS) entry which is preliminary data.</text>
</comment>
<dbReference type="Proteomes" id="UP001151287">
    <property type="component" value="Unassembled WGS sequence"/>
</dbReference>
<proteinExistence type="predicted"/>
<keyword evidence="2" id="KW-0677">Repeat</keyword>
<keyword evidence="6" id="KW-1185">Reference proteome</keyword>
<feature type="signal peptide" evidence="3">
    <location>
        <begin position="1"/>
        <end position="26"/>
    </location>
</feature>
<dbReference type="AlphaFoldDB" id="A0A9Q0CVQ7"/>
<evidence type="ECO:0000256" key="2">
    <source>
        <dbReference type="ARBA" id="ARBA00022737"/>
    </source>
</evidence>
<evidence type="ECO:0000313" key="6">
    <source>
        <dbReference type="Proteomes" id="UP001151287"/>
    </source>
</evidence>
<dbReference type="Pfam" id="PF01657">
    <property type="entry name" value="Stress-antifung"/>
    <property type="match status" value="2"/>
</dbReference>
<dbReference type="PANTHER" id="PTHR32099">
    <property type="entry name" value="CYSTEINE-RICH REPEAT SECRETORY PROTEIN"/>
    <property type="match status" value="1"/>
</dbReference>
<gene>
    <name evidence="5" type="ORF">LUZ63_000730</name>
</gene>